<dbReference type="Gene3D" id="3.40.50.300">
    <property type="entry name" value="P-loop containing nucleotide triphosphate hydrolases"/>
    <property type="match status" value="1"/>
</dbReference>
<dbReference type="HAMAP" id="MF_00900">
    <property type="entry name" value="GTPase_HflX"/>
    <property type="match status" value="1"/>
</dbReference>
<keyword evidence="4 8" id="KW-0460">Magnesium</keyword>
<feature type="compositionally biased region" description="Gly residues" evidence="9">
    <location>
        <begin position="154"/>
        <end position="165"/>
    </location>
</feature>
<dbReference type="Proteomes" id="UP000051679">
    <property type="component" value="Unassembled WGS sequence"/>
</dbReference>
<comment type="similarity">
    <text evidence="6">Belongs to the TRAFAC class OBG-HflX-like GTPase superfamily. HflX GTPase family.</text>
</comment>
<feature type="binding site" evidence="8">
    <location>
        <position position="256"/>
    </location>
    <ligand>
        <name>Mg(2+)</name>
        <dbReference type="ChEBI" id="CHEBI:18420"/>
    </ligand>
</feature>
<feature type="binding site" evidence="7">
    <location>
        <begin position="221"/>
        <end position="228"/>
    </location>
    <ligand>
        <name>GTP</name>
        <dbReference type="ChEBI" id="CHEBI:37565"/>
    </ligand>
</feature>
<evidence type="ECO:0000256" key="8">
    <source>
        <dbReference type="PIRSR" id="PIRSR006809-2"/>
    </source>
</evidence>
<evidence type="ECO:0000259" key="10">
    <source>
        <dbReference type="PROSITE" id="PS51705"/>
    </source>
</evidence>
<protein>
    <recommendedName>
        <fullName evidence="6">GTPase HflX</fullName>
    </recommendedName>
    <alternativeName>
        <fullName evidence="6">GTP-binding protein HflX</fullName>
    </alternativeName>
</protein>
<dbReference type="Pfam" id="PF13167">
    <property type="entry name" value="GTP-bdg_N"/>
    <property type="match status" value="1"/>
</dbReference>
<dbReference type="InterPro" id="IPR027417">
    <property type="entry name" value="P-loop_NTPase"/>
</dbReference>
<dbReference type="CDD" id="cd01878">
    <property type="entry name" value="HflX"/>
    <property type="match status" value="1"/>
</dbReference>
<proteinExistence type="inferred from homology"/>
<dbReference type="PIRSF" id="PIRSF006809">
    <property type="entry name" value="GTP-binding_hflX_prd"/>
    <property type="match status" value="1"/>
</dbReference>
<comment type="subunit">
    <text evidence="6">Monomer. Associates with the 50S ribosomal subunit.</text>
</comment>
<evidence type="ECO:0000256" key="6">
    <source>
        <dbReference type="HAMAP-Rule" id="MF_00900"/>
    </source>
</evidence>
<dbReference type="InterPro" id="IPR042108">
    <property type="entry name" value="GTPase_HflX_N_sf"/>
</dbReference>
<comment type="function">
    <text evidence="6">GTPase that associates with the 50S ribosomal subunit and may have a role during protein synthesis or ribosome biogenesis.</text>
</comment>
<comment type="caution">
    <text evidence="11">The sequence shown here is derived from an EMBL/GenBank/DDBJ whole genome shotgun (WGS) entry which is preliminary data.</text>
</comment>
<comment type="subcellular location">
    <subcellularLocation>
        <location evidence="6">Cytoplasm</location>
    </subcellularLocation>
    <text evidence="6">May associate with membranes.</text>
</comment>
<dbReference type="GO" id="GO:0046872">
    <property type="term" value="F:metal ion binding"/>
    <property type="evidence" value="ECO:0007669"/>
    <property type="project" value="UniProtKB-KW"/>
</dbReference>
<dbReference type="Gene3D" id="6.10.250.2860">
    <property type="match status" value="1"/>
</dbReference>
<dbReference type="STRING" id="1291052.FC18_GL000701"/>
<dbReference type="PROSITE" id="PS51705">
    <property type="entry name" value="G_HFLX"/>
    <property type="match status" value="1"/>
</dbReference>
<dbReference type="PRINTS" id="PR00326">
    <property type="entry name" value="GTP1OBG"/>
</dbReference>
<feature type="binding site" evidence="7">
    <location>
        <begin position="365"/>
        <end position="367"/>
    </location>
    <ligand>
        <name>GTP</name>
        <dbReference type="ChEBI" id="CHEBI:37565"/>
    </ligand>
</feature>
<feature type="binding site" evidence="8">
    <location>
        <position position="228"/>
    </location>
    <ligand>
        <name>Mg(2+)</name>
        <dbReference type="ChEBI" id="CHEBI:18420"/>
    </ligand>
</feature>
<dbReference type="GO" id="GO:0043022">
    <property type="term" value="F:ribosome binding"/>
    <property type="evidence" value="ECO:0007669"/>
    <property type="project" value="TreeGrafter"/>
</dbReference>
<feature type="binding site" evidence="7">
    <location>
        <begin position="343"/>
        <end position="346"/>
    </location>
    <ligand>
        <name>GTP</name>
        <dbReference type="ChEBI" id="CHEBI:37565"/>
    </ligand>
</feature>
<organism evidence="11 12">
    <name type="scientific">Lacticaseibacillus sharpeae JCM 1186 = DSM 20505</name>
    <dbReference type="NCBI Taxonomy" id="1291052"/>
    <lineage>
        <taxon>Bacteria</taxon>
        <taxon>Bacillati</taxon>
        <taxon>Bacillota</taxon>
        <taxon>Bacilli</taxon>
        <taxon>Lactobacillales</taxon>
        <taxon>Lactobacillaceae</taxon>
        <taxon>Lacticaseibacillus</taxon>
    </lineage>
</organism>
<reference evidence="11 12" key="1">
    <citation type="journal article" date="2015" name="Genome Announc.">
        <title>Expanding the biotechnology potential of lactobacilli through comparative genomics of 213 strains and associated genera.</title>
        <authorList>
            <person name="Sun Z."/>
            <person name="Harris H.M."/>
            <person name="McCann A."/>
            <person name="Guo C."/>
            <person name="Argimon S."/>
            <person name="Zhang W."/>
            <person name="Yang X."/>
            <person name="Jeffery I.B."/>
            <person name="Cooney J.C."/>
            <person name="Kagawa T.F."/>
            <person name="Liu W."/>
            <person name="Song Y."/>
            <person name="Salvetti E."/>
            <person name="Wrobel A."/>
            <person name="Rasinkangas P."/>
            <person name="Parkhill J."/>
            <person name="Rea M.C."/>
            <person name="O'Sullivan O."/>
            <person name="Ritari J."/>
            <person name="Douillard F.P."/>
            <person name="Paul Ross R."/>
            <person name="Yang R."/>
            <person name="Briner A.E."/>
            <person name="Felis G.E."/>
            <person name="de Vos W.M."/>
            <person name="Barrangou R."/>
            <person name="Klaenhammer T.R."/>
            <person name="Caufield P.W."/>
            <person name="Cui Y."/>
            <person name="Zhang H."/>
            <person name="O'Toole P.W."/>
        </authorList>
    </citation>
    <scope>NUCLEOTIDE SEQUENCE [LARGE SCALE GENOMIC DNA]</scope>
    <source>
        <strain evidence="11 12">DSM 20505</strain>
    </source>
</reference>
<dbReference type="SUPFAM" id="SSF52540">
    <property type="entry name" value="P-loop containing nucleoside triphosphate hydrolases"/>
    <property type="match status" value="1"/>
</dbReference>
<feature type="region of interest" description="Disordered" evidence="9">
    <location>
        <begin position="149"/>
        <end position="172"/>
    </location>
</feature>
<evidence type="ECO:0000256" key="1">
    <source>
        <dbReference type="ARBA" id="ARBA00022490"/>
    </source>
</evidence>
<comment type="cofactor">
    <cofactor evidence="8">
        <name>Mg(2+)</name>
        <dbReference type="ChEBI" id="CHEBI:18420"/>
    </cofactor>
</comment>
<evidence type="ECO:0000313" key="12">
    <source>
        <dbReference type="Proteomes" id="UP000051679"/>
    </source>
</evidence>
<feature type="domain" description="Hflx-type G" evidence="10">
    <location>
        <begin position="215"/>
        <end position="387"/>
    </location>
</feature>
<dbReference type="Pfam" id="PF01926">
    <property type="entry name" value="MMR_HSR1"/>
    <property type="match status" value="1"/>
</dbReference>
<keyword evidence="11" id="KW-0645">Protease</keyword>
<dbReference type="InterPro" id="IPR025121">
    <property type="entry name" value="GTPase_HflX_N"/>
</dbReference>
<accession>A0A0R1ZWG4</accession>
<dbReference type="InterPro" id="IPR030394">
    <property type="entry name" value="G_HFLX_dom"/>
</dbReference>
<gene>
    <name evidence="6" type="primary">hflX</name>
    <name evidence="11" type="ORF">FC18_GL000701</name>
</gene>
<dbReference type="NCBIfam" id="TIGR03156">
    <property type="entry name" value="GTP_HflX"/>
    <property type="match status" value="1"/>
</dbReference>
<evidence type="ECO:0000256" key="4">
    <source>
        <dbReference type="ARBA" id="ARBA00022842"/>
    </source>
</evidence>
<keyword evidence="1 6" id="KW-0963">Cytoplasm</keyword>
<evidence type="ECO:0000256" key="7">
    <source>
        <dbReference type="PIRSR" id="PIRSR006809-1"/>
    </source>
</evidence>
<sequence>MEHIMTENKPLTATTQTRNALISGITKRQDNFDYTMTELGELAKAAGYAVVADVRQKADFPTGATYFGKGKVEEIREAAVLHEADVIIVNDELSPSQLRNLEKQIKRRVVDRTQLILDIFGTRARSKQAKMQVEIAQLRYALPRLRNQSAGFDQQGGGSTGGGGAALANRGSGETQLEMDKRILTKRISHIKHELIEEEQSEQTRSSQRTASDIPTVALVGYTNAGKSTTMNGLLSLYADRPEDKQVFEKNMLFATLDTSVRRIELPGNRQFLLSDTVGFVGKLPTKLVDSFKATLAEAKNADLLIHVVDFADQHYPEMMQVTEKTLRDIGIAEDVPVIEAYNKADLRGDATAFPEVNGNQLVYSARDDASLQQLAAMIEERIFADQVTATYLIPFTDGAAVNYINSVAKVDQTDYNETGTLITATMSKAQAVKVQQYIVEE</sequence>
<dbReference type="InterPro" id="IPR016496">
    <property type="entry name" value="GTPase_HflX"/>
</dbReference>
<evidence type="ECO:0000256" key="9">
    <source>
        <dbReference type="SAM" id="MobiDB-lite"/>
    </source>
</evidence>
<evidence type="ECO:0000256" key="3">
    <source>
        <dbReference type="ARBA" id="ARBA00022741"/>
    </source>
</evidence>
<dbReference type="InterPro" id="IPR006073">
    <property type="entry name" value="GTP-bd"/>
</dbReference>
<keyword evidence="5 6" id="KW-0342">GTP-binding</keyword>
<feature type="binding site" evidence="7">
    <location>
        <begin position="254"/>
        <end position="258"/>
    </location>
    <ligand>
        <name>GTP</name>
        <dbReference type="ChEBI" id="CHEBI:37565"/>
    </ligand>
</feature>
<dbReference type="GO" id="GO:0005737">
    <property type="term" value="C:cytoplasm"/>
    <property type="evidence" value="ECO:0007669"/>
    <property type="project" value="UniProtKB-SubCell"/>
</dbReference>
<keyword evidence="2 8" id="KW-0479">Metal-binding</keyword>
<dbReference type="GO" id="GO:0006508">
    <property type="term" value="P:proteolysis"/>
    <property type="evidence" value="ECO:0007669"/>
    <property type="project" value="UniProtKB-KW"/>
</dbReference>
<keyword evidence="12" id="KW-1185">Reference proteome</keyword>
<dbReference type="GO" id="GO:0008233">
    <property type="term" value="F:peptidase activity"/>
    <property type="evidence" value="ECO:0007669"/>
    <property type="project" value="UniProtKB-KW"/>
</dbReference>
<name>A0A0R1ZWG4_9LACO</name>
<keyword evidence="11" id="KW-0378">Hydrolase</keyword>
<dbReference type="EMBL" id="AYYO01000009">
    <property type="protein sequence ID" value="KRM56169.1"/>
    <property type="molecule type" value="Genomic_DNA"/>
</dbReference>
<evidence type="ECO:0000313" key="11">
    <source>
        <dbReference type="EMBL" id="KRM56169.1"/>
    </source>
</evidence>
<dbReference type="InterPro" id="IPR032305">
    <property type="entry name" value="GTP-bd_M"/>
</dbReference>
<dbReference type="FunFam" id="3.40.50.11060:FF:000001">
    <property type="entry name" value="GTPase HflX"/>
    <property type="match status" value="1"/>
</dbReference>
<keyword evidence="3 6" id="KW-0547">Nucleotide-binding</keyword>
<dbReference type="Gene3D" id="3.40.50.11060">
    <property type="entry name" value="GTPase HflX, N-terminal domain"/>
    <property type="match status" value="1"/>
</dbReference>
<dbReference type="PANTHER" id="PTHR10229:SF4">
    <property type="entry name" value="GTPASE HFLX"/>
    <property type="match status" value="1"/>
</dbReference>
<evidence type="ECO:0000256" key="5">
    <source>
        <dbReference type="ARBA" id="ARBA00023134"/>
    </source>
</evidence>
<dbReference type="Pfam" id="PF16360">
    <property type="entry name" value="GTP-bdg_M"/>
    <property type="match status" value="1"/>
</dbReference>
<dbReference type="GO" id="GO:0005525">
    <property type="term" value="F:GTP binding"/>
    <property type="evidence" value="ECO:0007669"/>
    <property type="project" value="UniProtKB-UniRule"/>
</dbReference>
<feature type="binding site" evidence="7">
    <location>
        <begin position="276"/>
        <end position="279"/>
    </location>
    <ligand>
        <name>GTP</name>
        <dbReference type="ChEBI" id="CHEBI:37565"/>
    </ligand>
</feature>
<evidence type="ECO:0000256" key="2">
    <source>
        <dbReference type="ARBA" id="ARBA00022723"/>
    </source>
</evidence>
<dbReference type="PATRIC" id="fig|1291052.5.peg.716"/>
<dbReference type="AlphaFoldDB" id="A0A0R1ZWG4"/>
<dbReference type="PANTHER" id="PTHR10229">
    <property type="entry name" value="GTP-BINDING PROTEIN HFLX"/>
    <property type="match status" value="1"/>
</dbReference>
<dbReference type="GO" id="GO:0003924">
    <property type="term" value="F:GTPase activity"/>
    <property type="evidence" value="ECO:0007669"/>
    <property type="project" value="UniProtKB-UniRule"/>
</dbReference>